<accession>A0ABR4X5V3</accession>
<dbReference type="InterPro" id="IPR050641">
    <property type="entry name" value="RIFMO-like"/>
</dbReference>
<proteinExistence type="predicted"/>
<keyword evidence="2" id="KW-0285">Flavoprotein</keyword>
<evidence type="ECO:0000313" key="5">
    <source>
        <dbReference type="EMBL" id="KGI82012.1"/>
    </source>
</evidence>
<sequence length="132" mass="14239">MLIDVIIVGGGPTGLMLACELRLHGIGVLVLDKEEEPSPVVRALGLHARSVEVMDQRGLLERFLAHGRQYPVGGFFAAISKPPPERLDTAHSYVLAIPQTITERLLAEHATKVGAELGRGRELVGLEQDETG</sequence>
<dbReference type="PANTHER" id="PTHR43004:SF19">
    <property type="entry name" value="BINDING MONOOXYGENASE, PUTATIVE (JCVI)-RELATED"/>
    <property type="match status" value="1"/>
</dbReference>
<dbReference type="Gene3D" id="3.50.50.60">
    <property type="entry name" value="FAD/NAD(P)-binding domain"/>
    <property type="match status" value="1"/>
</dbReference>
<dbReference type="Pfam" id="PF01494">
    <property type="entry name" value="FAD_binding_3"/>
    <property type="match status" value="1"/>
</dbReference>
<reference evidence="5 6" key="1">
    <citation type="journal article" date="2014" name="PLoS ONE">
        <title>Identification and Characterization of a New Erythromycin Biosynthetic Gene Cluster in Actinopolyspora erythraea YIM90600, a Novel Erythronolide-Producing Halophilic Actinomycete Isolated from Salt Field.</title>
        <authorList>
            <person name="Chen D."/>
            <person name="Feng J."/>
            <person name="Huang L."/>
            <person name="Zhang Q."/>
            <person name="Wu J."/>
            <person name="Zhu X."/>
            <person name="Duan Y."/>
            <person name="Xu Z."/>
        </authorList>
    </citation>
    <scope>NUCLEOTIDE SEQUENCE [LARGE SCALE GENOMIC DNA]</scope>
    <source>
        <strain evidence="5 6">YIM90600</strain>
    </source>
</reference>
<keyword evidence="6" id="KW-1185">Reference proteome</keyword>
<comment type="cofactor">
    <cofactor evidence="1">
        <name>FAD</name>
        <dbReference type="ChEBI" id="CHEBI:57692"/>
    </cofactor>
</comment>
<dbReference type="Proteomes" id="UP000029737">
    <property type="component" value="Unassembled WGS sequence"/>
</dbReference>
<feature type="domain" description="FAD-binding" evidence="4">
    <location>
        <begin position="4"/>
        <end position="132"/>
    </location>
</feature>
<feature type="non-terminal residue" evidence="5">
    <location>
        <position position="132"/>
    </location>
</feature>
<comment type="caution">
    <text evidence="5">The sequence shown here is derived from an EMBL/GenBank/DDBJ whole genome shotgun (WGS) entry which is preliminary data.</text>
</comment>
<evidence type="ECO:0000256" key="1">
    <source>
        <dbReference type="ARBA" id="ARBA00001974"/>
    </source>
</evidence>
<protein>
    <submittedName>
        <fullName evidence="5">FAD-dependent oxidoreductase</fullName>
    </submittedName>
</protein>
<gene>
    <name evidence="5" type="ORF">IL38_08345</name>
</gene>
<dbReference type="InterPro" id="IPR036188">
    <property type="entry name" value="FAD/NAD-bd_sf"/>
</dbReference>
<dbReference type="SUPFAM" id="SSF51905">
    <property type="entry name" value="FAD/NAD(P)-binding domain"/>
    <property type="match status" value="1"/>
</dbReference>
<evidence type="ECO:0000256" key="2">
    <source>
        <dbReference type="ARBA" id="ARBA00022630"/>
    </source>
</evidence>
<evidence type="ECO:0000259" key="4">
    <source>
        <dbReference type="Pfam" id="PF01494"/>
    </source>
</evidence>
<organism evidence="5 6">
    <name type="scientific">Actinopolyspora erythraea</name>
    <dbReference type="NCBI Taxonomy" id="414996"/>
    <lineage>
        <taxon>Bacteria</taxon>
        <taxon>Bacillati</taxon>
        <taxon>Actinomycetota</taxon>
        <taxon>Actinomycetes</taxon>
        <taxon>Actinopolysporales</taxon>
        <taxon>Actinopolysporaceae</taxon>
        <taxon>Actinopolyspora</taxon>
    </lineage>
</organism>
<evidence type="ECO:0000256" key="3">
    <source>
        <dbReference type="ARBA" id="ARBA00022827"/>
    </source>
</evidence>
<keyword evidence="3" id="KW-0274">FAD</keyword>
<dbReference type="PANTHER" id="PTHR43004">
    <property type="entry name" value="TRK SYSTEM POTASSIUM UPTAKE PROTEIN"/>
    <property type="match status" value="1"/>
</dbReference>
<dbReference type="InterPro" id="IPR002938">
    <property type="entry name" value="FAD-bd"/>
</dbReference>
<dbReference type="EMBL" id="JPMV01000014">
    <property type="protein sequence ID" value="KGI82012.1"/>
    <property type="molecule type" value="Genomic_DNA"/>
</dbReference>
<evidence type="ECO:0000313" key="6">
    <source>
        <dbReference type="Proteomes" id="UP000029737"/>
    </source>
</evidence>
<name>A0ABR4X5V3_9ACTN</name>